<feature type="domain" description="HTH araC/xylS-type" evidence="4">
    <location>
        <begin position="234"/>
        <end position="332"/>
    </location>
</feature>
<sequence>MNSSIGSILYYSMKSSRDLRIFVRIIIGKMNKKEIQSFSLATLLDICGRRPEDLYYDGCLIASRVNVKDEFNIDLFRYPTRLNAFAIIFCSKGSIVSTSGVTRHTIGERTLFVHLPGSILQVESVEDASVHAILCEEEFIQRINIDLKLLTQLFLQVEKHPSLPLDGEEWDGVMRSLDGIRIEGARQHNDPYSAEIIRSMIRTLAYKVCRIIARHVETGASDASSRSRNEEYFNQFMGVLARHYMQQRSVGFYAGQLNLTPKYLTTIIRKTSGRTAVQWIDDYVVLEAKNLLKYSTMSIQEISYYLNFPNQSFFGKYFKNHTGMTPTAYRLGK</sequence>
<dbReference type="Proteomes" id="UP000195772">
    <property type="component" value="Unassembled WGS sequence"/>
</dbReference>
<evidence type="ECO:0000313" key="6">
    <source>
        <dbReference type="Proteomes" id="UP000195772"/>
    </source>
</evidence>
<evidence type="ECO:0000256" key="3">
    <source>
        <dbReference type="ARBA" id="ARBA00023163"/>
    </source>
</evidence>
<protein>
    <submittedName>
        <fullName evidence="5">AraC family transcriptional regulator</fullName>
    </submittedName>
</protein>
<dbReference type="SMART" id="SM00342">
    <property type="entry name" value="HTH_ARAC"/>
    <property type="match status" value="1"/>
</dbReference>
<dbReference type="AlphaFoldDB" id="A0A1Y3QVW7"/>
<dbReference type="Pfam" id="PF12833">
    <property type="entry name" value="HTH_18"/>
    <property type="match status" value="1"/>
</dbReference>
<dbReference type="EMBL" id="NFHB01000003">
    <property type="protein sequence ID" value="OUN03823.1"/>
    <property type="molecule type" value="Genomic_DNA"/>
</dbReference>
<organism evidence="5 6">
    <name type="scientific">Alistipes onderdonkii</name>
    <dbReference type="NCBI Taxonomy" id="328813"/>
    <lineage>
        <taxon>Bacteria</taxon>
        <taxon>Pseudomonadati</taxon>
        <taxon>Bacteroidota</taxon>
        <taxon>Bacteroidia</taxon>
        <taxon>Bacteroidales</taxon>
        <taxon>Rikenellaceae</taxon>
        <taxon>Alistipes</taxon>
    </lineage>
</organism>
<dbReference type="eggNOG" id="COG2207">
    <property type="taxonomic scope" value="Bacteria"/>
</dbReference>
<keyword evidence="2" id="KW-0238">DNA-binding</keyword>
<keyword evidence="1" id="KW-0805">Transcription regulation</keyword>
<dbReference type="GO" id="GO:0003700">
    <property type="term" value="F:DNA-binding transcription factor activity"/>
    <property type="evidence" value="ECO:0007669"/>
    <property type="project" value="InterPro"/>
</dbReference>
<dbReference type="PANTHER" id="PTHR43280">
    <property type="entry name" value="ARAC-FAMILY TRANSCRIPTIONAL REGULATOR"/>
    <property type="match status" value="1"/>
</dbReference>
<dbReference type="PANTHER" id="PTHR43280:SF32">
    <property type="entry name" value="TRANSCRIPTIONAL REGULATORY PROTEIN"/>
    <property type="match status" value="1"/>
</dbReference>
<reference evidence="6" key="1">
    <citation type="submission" date="2017-04" db="EMBL/GenBank/DDBJ databases">
        <title>Function of individual gut microbiota members based on whole genome sequencing of pure cultures obtained from chicken caecum.</title>
        <authorList>
            <person name="Medvecky M."/>
            <person name="Cejkova D."/>
            <person name="Polansky O."/>
            <person name="Karasova D."/>
            <person name="Kubasova T."/>
            <person name="Cizek A."/>
            <person name="Rychlik I."/>
        </authorList>
    </citation>
    <scope>NUCLEOTIDE SEQUENCE [LARGE SCALE GENOMIC DNA]</scope>
    <source>
        <strain evidence="6">An90</strain>
    </source>
</reference>
<dbReference type="InterPro" id="IPR009057">
    <property type="entry name" value="Homeodomain-like_sf"/>
</dbReference>
<dbReference type="SUPFAM" id="SSF46689">
    <property type="entry name" value="Homeodomain-like"/>
    <property type="match status" value="1"/>
</dbReference>
<keyword evidence="3" id="KW-0804">Transcription</keyword>
<accession>A0A1Y3QVW7</accession>
<dbReference type="InterPro" id="IPR018060">
    <property type="entry name" value="HTH_AraC"/>
</dbReference>
<name>A0A1Y3QVW7_9BACT</name>
<dbReference type="Gene3D" id="1.10.10.60">
    <property type="entry name" value="Homeodomain-like"/>
    <property type="match status" value="1"/>
</dbReference>
<dbReference type="PROSITE" id="PS01124">
    <property type="entry name" value="HTH_ARAC_FAMILY_2"/>
    <property type="match status" value="1"/>
</dbReference>
<dbReference type="GO" id="GO:0043565">
    <property type="term" value="F:sequence-specific DNA binding"/>
    <property type="evidence" value="ECO:0007669"/>
    <property type="project" value="InterPro"/>
</dbReference>
<evidence type="ECO:0000256" key="2">
    <source>
        <dbReference type="ARBA" id="ARBA00023125"/>
    </source>
</evidence>
<evidence type="ECO:0000313" key="5">
    <source>
        <dbReference type="EMBL" id="OUN03823.1"/>
    </source>
</evidence>
<evidence type="ECO:0000256" key="1">
    <source>
        <dbReference type="ARBA" id="ARBA00023015"/>
    </source>
</evidence>
<comment type="caution">
    <text evidence="5">The sequence shown here is derived from an EMBL/GenBank/DDBJ whole genome shotgun (WGS) entry which is preliminary data.</text>
</comment>
<proteinExistence type="predicted"/>
<gene>
    <name evidence="5" type="ORF">B5G41_04985</name>
</gene>
<evidence type="ECO:0000259" key="4">
    <source>
        <dbReference type="PROSITE" id="PS01124"/>
    </source>
</evidence>